<proteinExistence type="predicted"/>
<name>Q4UGJ4_THEAN</name>
<dbReference type="OrthoDB" id="363195at2759"/>
<keyword evidence="1" id="KW-0812">Transmembrane</keyword>
<dbReference type="EMBL" id="CR940347">
    <property type="protein sequence ID" value="CAI73795.1"/>
    <property type="molecule type" value="Genomic_DNA"/>
</dbReference>
<dbReference type="AlphaFoldDB" id="Q4UGJ4"/>
<dbReference type="FunCoup" id="Q4UGJ4">
    <property type="interactions" value="29"/>
</dbReference>
<dbReference type="VEuPathDB" id="PiroplasmaDB:TA19650"/>
<dbReference type="InParanoid" id="Q4UGJ4"/>
<dbReference type="Proteomes" id="UP000001950">
    <property type="component" value="Chromosome 1"/>
</dbReference>
<evidence type="ECO:0000256" key="1">
    <source>
        <dbReference type="SAM" id="Phobius"/>
    </source>
</evidence>
<organism evidence="2 3">
    <name type="scientific">Theileria annulata</name>
    <dbReference type="NCBI Taxonomy" id="5874"/>
    <lineage>
        <taxon>Eukaryota</taxon>
        <taxon>Sar</taxon>
        <taxon>Alveolata</taxon>
        <taxon>Apicomplexa</taxon>
        <taxon>Aconoidasida</taxon>
        <taxon>Piroplasmida</taxon>
        <taxon>Theileriidae</taxon>
        <taxon>Theileria</taxon>
    </lineage>
</organism>
<gene>
    <name evidence="2" type="ORF">TA19650</name>
</gene>
<dbReference type="eggNOG" id="ENOG502SHCA">
    <property type="taxonomic scope" value="Eukaryota"/>
</dbReference>
<evidence type="ECO:0000313" key="3">
    <source>
        <dbReference type="Proteomes" id="UP000001950"/>
    </source>
</evidence>
<dbReference type="OMA" id="THYEKPE"/>
<reference evidence="2 3" key="1">
    <citation type="journal article" date="2005" name="Science">
        <title>Genome of the host-cell transforming parasite Theileria annulata compared with T. parva.</title>
        <authorList>
            <person name="Pain A."/>
            <person name="Renauld H."/>
            <person name="Berriman M."/>
            <person name="Murphy L."/>
            <person name="Yeats C.A."/>
            <person name="Weir W."/>
            <person name="Kerhornou A."/>
            <person name="Aslett M."/>
            <person name="Bishop R."/>
            <person name="Bouchier C."/>
            <person name="Cochet M."/>
            <person name="Coulson R.M.R."/>
            <person name="Cronin A."/>
            <person name="de Villiers E.P."/>
            <person name="Fraser A."/>
            <person name="Fosker N."/>
            <person name="Gardner M."/>
            <person name="Goble A."/>
            <person name="Griffiths-Jones S."/>
            <person name="Harris D.E."/>
            <person name="Katzer F."/>
            <person name="Larke N."/>
            <person name="Lord A."/>
            <person name="Maser P."/>
            <person name="McKellar S."/>
            <person name="Mooney P."/>
            <person name="Morton F."/>
            <person name="Nene V."/>
            <person name="O'Neil S."/>
            <person name="Price C."/>
            <person name="Quail M.A."/>
            <person name="Rabbinowitsch E."/>
            <person name="Rawlings N.D."/>
            <person name="Rutter S."/>
            <person name="Saunders D."/>
            <person name="Seeger K."/>
            <person name="Shah T."/>
            <person name="Squares R."/>
            <person name="Squares S."/>
            <person name="Tivey A."/>
            <person name="Walker A.R."/>
            <person name="Woodward J."/>
            <person name="Dobbelaere D.A.E."/>
            <person name="Langsley G."/>
            <person name="Rajandream M.A."/>
            <person name="McKeever D."/>
            <person name="Shiels B."/>
            <person name="Tait A."/>
            <person name="Barrell B.G."/>
            <person name="Hall N."/>
        </authorList>
    </citation>
    <scope>NUCLEOTIDE SEQUENCE [LARGE SCALE GENOMIC DNA]</scope>
    <source>
        <strain evidence="3">Ankara</strain>
    </source>
</reference>
<keyword evidence="3" id="KW-1185">Reference proteome</keyword>
<protein>
    <submittedName>
        <fullName evidence="2">Uncharacterized protein</fullName>
    </submittedName>
</protein>
<keyword evidence="1" id="KW-1133">Transmembrane helix</keyword>
<feature type="transmembrane region" description="Helical" evidence="1">
    <location>
        <begin position="27"/>
        <end position="47"/>
    </location>
</feature>
<accession>Q4UGJ4</accession>
<dbReference type="RefSeq" id="XP_954472.1">
    <property type="nucleotide sequence ID" value="XM_949379.1"/>
</dbReference>
<dbReference type="KEGG" id="tan:TA19650"/>
<evidence type="ECO:0000313" key="2">
    <source>
        <dbReference type="EMBL" id="CAI73795.1"/>
    </source>
</evidence>
<sequence>MSKAVYARLWMATSQFQLRRQYGWMHVWKRLSPLALVCGALGLWMYFPALSYDNQKRVTFGLWNPPDVDSDKLFKNILRLYFSLKMKLFPAFLSHLICLSLTIALSSPNFSYVSAEFTANKDNFFAENVLSHLYKLGDEMYTESPENKKLLRQILDTTSESFDYNGYKWLLEESMICLNIQQLVNEVDNLTNRKSSKRFTQALDHPRFNKPHCDRGSWVDPMSGLSSFGNFPGGPYRGSGFSLTTWMGNMYKNVHTPESANEPSAANMALQIFNMVKGVIQTIIAIIVDTVPPIVIGKFPAKYAAKVGRTDDFRYKTCASIFPMCATGAAQVAQTFPICFPQCLAVLVACPGFWIDGTLKFSLISFTRYWRSLWIKPFINYPRIPPQYTSYDASKLYPEMCPKYDPNQDLPLDLYSKKDGFHSSIADASNEKAEKLPLYEKLIRSLEFHYGPRPKPCDCEKMKAKCQLHIPYPIHIKASEQVSETHYEKPELTSEDEKRCCEECKPIWEAIYSVK</sequence>
<dbReference type="GeneID" id="3863856"/>
<keyword evidence="1" id="KW-0472">Membrane</keyword>